<dbReference type="OMA" id="QVEGQGY"/>
<keyword evidence="10" id="KW-0276">Fatty acid metabolism</keyword>
<evidence type="ECO:0000256" key="1">
    <source>
        <dbReference type="ARBA" id="ARBA00004496"/>
    </source>
</evidence>
<dbReference type="GO" id="GO:0006631">
    <property type="term" value="P:fatty acid metabolic process"/>
    <property type="evidence" value="ECO:0007669"/>
    <property type="project" value="UniProtKB-KW"/>
</dbReference>
<comment type="catalytic activity">
    <reaction evidence="26">
        <text>tetradecanoyl-CoA + H2O = tetradecanoate + CoA + H(+)</text>
        <dbReference type="Rhea" id="RHEA:40119"/>
        <dbReference type="ChEBI" id="CHEBI:15377"/>
        <dbReference type="ChEBI" id="CHEBI:15378"/>
        <dbReference type="ChEBI" id="CHEBI:30807"/>
        <dbReference type="ChEBI" id="CHEBI:57287"/>
        <dbReference type="ChEBI" id="CHEBI:57385"/>
    </reaction>
    <physiologicalReaction direction="left-to-right" evidence="26">
        <dbReference type="Rhea" id="RHEA:40120"/>
    </physiologicalReaction>
</comment>
<evidence type="ECO:0000256" key="14">
    <source>
        <dbReference type="ARBA" id="ARBA00023136"/>
    </source>
</evidence>
<dbReference type="InterPro" id="IPR052365">
    <property type="entry name" value="THEM4/THEM5_acyl-CoA_thioest"/>
</dbReference>
<evidence type="ECO:0000256" key="21">
    <source>
        <dbReference type="ARBA" id="ARBA00043210"/>
    </source>
</evidence>
<evidence type="ECO:0000256" key="8">
    <source>
        <dbReference type="ARBA" id="ARBA00022792"/>
    </source>
</evidence>
<dbReference type="PANTHER" id="PTHR12418">
    <property type="entry name" value="ACYL-COENZYME A THIOESTERASE THEM4"/>
    <property type="match status" value="1"/>
</dbReference>
<dbReference type="GeneID" id="119746295"/>
<dbReference type="Gene3D" id="3.10.129.10">
    <property type="entry name" value="Hotdog Thioesterase"/>
    <property type="match status" value="1"/>
</dbReference>
<dbReference type="EC" id="3.1.2.2" evidence="19"/>
<feature type="domain" description="Thioesterase" evidence="27">
    <location>
        <begin position="101"/>
        <end position="173"/>
    </location>
</feature>
<keyword evidence="7" id="KW-0053">Apoptosis</keyword>
<accession>A0A914BTT9</accession>
<evidence type="ECO:0000256" key="3">
    <source>
        <dbReference type="ARBA" id="ARBA00004632"/>
    </source>
</evidence>
<evidence type="ECO:0000256" key="19">
    <source>
        <dbReference type="ARBA" id="ARBA00038848"/>
    </source>
</evidence>
<dbReference type="GO" id="GO:0005758">
    <property type="term" value="C:mitochondrial intermembrane space"/>
    <property type="evidence" value="ECO:0007669"/>
    <property type="project" value="UniProtKB-SubCell"/>
</dbReference>
<evidence type="ECO:0000256" key="20">
    <source>
        <dbReference type="ARBA" id="ARBA00040123"/>
    </source>
</evidence>
<evidence type="ECO:0000256" key="5">
    <source>
        <dbReference type="ARBA" id="ARBA00022475"/>
    </source>
</evidence>
<protein>
    <recommendedName>
        <fullName evidence="20">Acyl-coenzyme A thioesterase THEM4</fullName>
        <ecNumber evidence="19">3.1.2.2</ecNumber>
    </recommendedName>
    <alternativeName>
        <fullName evidence="21">Thioesterase superfamily member 4</fullName>
    </alternativeName>
</protein>
<evidence type="ECO:0000256" key="16">
    <source>
        <dbReference type="ARBA" id="ARBA00035852"/>
    </source>
</evidence>
<dbReference type="RefSeq" id="XP_038079087.1">
    <property type="nucleotide sequence ID" value="XM_038223159.1"/>
</dbReference>
<evidence type="ECO:0000256" key="15">
    <source>
        <dbReference type="ARBA" id="ARBA00023273"/>
    </source>
</evidence>
<evidence type="ECO:0000256" key="6">
    <source>
        <dbReference type="ARBA" id="ARBA00022490"/>
    </source>
</evidence>
<comment type="similarity">
    <text evidence="18">Belongs to the THEM4/THEM5 thioesterase family.</text>
</comment>
<dbReference type="Proteomes" id="UP000887568">
    <property type="component" value="Unplaced"/>
</dbReference>
<comment type="catalytic activity">
    <reaction evidence="23">
        <text>hexadecanoyl-CoA + H2O = hexadecanoate + CoA + H(+)</text>
        <dbReference type="Rhea" id="RHEA:16645"/>
        <dbReference type="ChEBI" id="CHEBI:7896"/>
        <dbReference type="ChEBI" id="CHEBI:15377"/>
        <dbReference type="ChEBI" id="CHEBI:15378"/>
        <dbReference type="ChEBI" id="CHEBI:57287"/>
        <dbReference type="ChEBI" id="CHEBI:57379"/>
        <dbReference type="EC" id="3.1.2.2"/>
    </reaction>
    <physiologicalReaction direction="left-to-right" evidence="23">
        <dbReference type="Rhea" id="RHEA:16646"/>
    </physiologicalReaction>
</comment>
<dbReference type="GO" id="GO:0016787">
    <property type="term" value="F:hydrolase activity"/>
    <property type="evidence" value="ECO:0007669"/>
    <property type="project" value="UniProtKB-KW"/>
</dbReference>
<keyword evidence="29" id="KW-1185">Reference proteome</keyword>
<evidence type="ECO:0000256" key="23">
    <source>
        <dbReference type="ARBA" id="ARBA00047734"/>
    </source>
</evidence>
<keyword evidence="5" id="KW-1003">Cell membrane</keyword>
<keyword evidence="6" id="KW-0963">Cytoplasm</keyword>
<name>A0A914BTT9_PATMI</name>
<evidence type="ECO:0000259" key="27">
    <source>
        <dbReference type="Pfam" id="PF03061"/>
    </source>
</evidence>
<evidence type="ECO:0000256" key="10">
    <source>
        <dbReference type="ARBA" id="ARBA00022832"/>
    </source>
</evidence>
<dbReference type="InterPro" id="IPR006683">
    <property type="entry name" value="Thioestr_dom"/>
</dbReference>
<evidence type="ECO:0000256" key="22">
    <source>
        <dbReference type="ARBA" id="ARBA00047588"/>
    </source>
</evidence>
<dbReference type="SUPFAM" id="SSF54637">
    <property type="entry name" value="Thioesterase/thiol ester dehydrase-isomerase"/>
    <property type="match status" value="1"/>
</dbReference>
<keyword evidence="12" id="KW-0443">Lipid metabolism</keyword>
<evidence type="ECO:0000256" key="25">
    <source>
        <dbReference type="ARBA" id="ARBA00048074"/>
    </source>
</evidence>
<comment type="subcellular location">
    <subcellularLocation>
        <location evidence="3">Cell projection</location>
        <location evidence="3">Ruffle membrane</location>
    </subcellularLocation>
    <subcellularLocation>
        <location evidence="1">Cytoplasm</location>
    </subcellularLocation>
    <subcellularLocation>
        <location evidence="4">Mitochondrion inner membrane</location>
        <topology evidence="4">Peripheral membrane protein</topology>
    </subcellularLocation>
    <subcellularLocation>
        <location evidence="2">Mitochondrion intermembrane space</location>
    </subcellularLocation>
</comment>
<evidence type="ECO:0000256" key="12">
    <source>
        <dbReference type="ARBA" id="ARBA00023098"/>
    </source>
</evidence>
<evidence type="ECO:0000256" key="9">
    <source>
        <dbReference type="ARBA" id="ARBA00022801"/>
    </source>
</evidence>
<evidence type="ECO:0000256" key="2">
    <source>
        <dbReference type="ARBA" id="ARBA00004569"/>
    </source>
</evidence>
<evidence type="ECO:0000256" key="7">
    <source>
        <dbReference type="ARBA" id="ARBA00022703"/>
    </source>
</evidence>
<dbReference type="Pfam" id="PF03061">
    <property type="entry name" value="4HBT"/>
    <property type="match status" value="1"/>
</dbReference>
<evidence type="ECO:0000256" key="17">
    <source>
        <dbReference type="ARBA" id="ARBA00037002"/>
    </source>
</evidence>
<dbReference type="GO" id="GO:0032587">
    <property type="term" value="C:ruffle membrane"/>
    <property type="evidence" value="ECO:0007669"/>
    <property type="project" value="UniProtKB-SubCell"/>
</dbReference>
<comment type="catalytic activity">
    <reaction evidence="22">
        <text>octanoyl-CoA + H2O = octanoate + CoA + H(+)</text>
        <dbReference type="Rhea" id="RHEA:30143"/>
        <dbReference type="ChEBI" id="CHEBI:15377"/>
        <dbReference type="ChEBI" id="CHEBI:15378"/>
        <dbReference type="ChEBI" id="CHEBI:25646"/>
        <dbReference type="ChEBI" id="CHEBI:57287"/>
        <dbReference type="ChEBI" id="CHEBI:57386"/>
    </reaction>
    <physiologicalReaction direction="left-to-right" evidence="22">
        <dbReference type="Rhea" id="RHEA:30144"/>
    </physiologicalReaction>
</comment>
<dbReference type="EnsemblMetazoa" id="XM_038223159.1">
    <property type="protein sequence ID" value="XP_038079087.1"/>
    <property type="gene ID" value="LOC119746295"/>
</dbReference>
<keyword evidence="13" id="KW-0496">Mitochondrion</keyword>
<sequence>MFRALITRRNMQMATGVASSARNDWLPETEQLYSRLRAQADRDGWVQVRNTTTDPRPSRSVFSRIATANGPVMQYALFLQKDERKLMGVCQFGEEAQGPPGFAHGGALATMHDAITGVLVDKSMEKPIVTASLTTNYRRPTPLMTAVQMEAHVDKIEGKRIYTKSSFKSPDGATLYSDCSALFVNIEDKLRALKEKSDSTL</sequence>
<dbReference type="GO" id="GO:0005743">
    <property type="term" value="C:mitochondrial inner membrane"/>
    <property type="evidence" value="ECO:0007669"/>
    <property type="project" value="UniProtKB-SubCell"/>
</dbReference>
<reference evidence="28" key="1">
    <citation type="submission" date="2022-11" db="UniProtKB">
        <authorList>
            <consortium name="EnsemblMetazoa"/>
        </authorList>
    </citation>
    <scope>IDENTIFICATION</scope>
</reference>
<keyword evidence="15" id="KW-0966">Cell projection</keyword>
<evidence type="ECO:0000256" key="24">
    <source>
        <dbReference type="ARBA" id="ARBA00047969"/>
    </source>
</evidence>
<evidence type="ECO:0000256" key="18">
    <source>
        <dbReference type="ARBA" id="ARBA00038456"/>
    </source>
</evidence>
<comment type="catalytic activity">
    <reaction evidence="25">
        <text>dodecanoyl-CoA + H2O = dodecanoate + CoA + H(+)</text>
        <dbReference type="Rhea" id="RHEA:30135"/>
        <dbReference type="ChEBI" id="CHEBI:15377"/>
        <dbReference type="ChEBI" id="CHEBI:15378"/>
        <dbReference type="ChEBI" id="CHEBI:18262"/>
        <dbReference type="ChEBI" id="CHEBI:57287"/>
        <dbReference type="ChEBI" id="CHEBI:57375"/>
    </reaction>
    <physiologicalReaction direction="left-to-right" evidence="25">
        <dbReference type="Rhea" id="RHEA:30136"/>
    </physiologicalReaction>
</comment>
<proteinExistence type="inferred from homology"/>
<comment type="catalytic activity">
    <reaction evidence="17">
        <text>(9Z)-octadecenoyl-CoA + H2O = (9Z)-octadecenoate + CoA + H(+)</text>
        <dbReference type="Rhea" id="RHEA:40139"/>
        <dbReference type="ChEBI" id="CHEBI:15377"/>
        <dbReference type="ChEBI" id="CHEBI:15378"/>
        <dbReference type="ChEBI" id="CHEBI:30823"/>
        <dbReference type="ChEBI" id="CHEBI:57287"/>
        <dbReference type="ChEBI" id="CHEBI:57387"/>
    </reaction>
    <physiologicalReaction direction="left-to-right" evidence="17">
        <dbReference type="Rhea" id="RHEA:40140"/>
    </physiologicalReaction>
</comment>
<organism evidence="28 29">
    <name type="scientific">Patiria miniata</name>
    <name type="common">Bat star</name>
    <name type="synonym">Asterina miniata</name>
    <dbReference type="NCBI Taxonomy" id="46514"/>
    <lineage>
        <taxon>Eukaryota</taxon>
        <taxon>Metazoa</taxon>
        <taxon>Echinodermata</taxon>
        <taxon>Eleutherozoa</taxon>
        <taxon>Asterozoa</taxon>
        <taxon>Asteroidea</taxon>
        <taxon>Valvatacea</taxon>
        <taxon>Valvatida</taxon>
        <taxon>Asterinidae</taxon>
        <taxon>Patiria</taxon>
    </lineage>
</organism>
<keyword evidence="9" id="KW-0378">Hydrolase</keyword>
<keyword evidence="11" id="KW-0809">Transit peptide</keyword>
<dbReference type="CDD" id="cd03443">
    <property type="entry name" value="PaaI_thioesterase"/>
    <property type="match status" value="1"/>
</dbReference>
<dbReference type="GO" id="GO:0006915">
    <property type="term" value="P:apoptotic process"/>
    <property type="evidence" value="ECO:0007669"/>
    <property type="project" value="UniProtKB-KW"/>
</dbReference>
<evidence type="ECO:0000313" key="28">
    <source>
        <dbReference type="EnsemblMetazoa" id="XP_038079087.1"/>
    </source>
</evidence>
<evidence type="ECO:0000313" key="29">
    <source>
        <dbReference type="Proteomes" id="UP000887568"/>
    </source>
</evidence>
<keyword evidence="14" id="KW-0472">Membrane</keyword>
<dbReference type="InterPro" id="IPR029069">
    <property type="entry name" value="HotDog_dom_sf"/>
</dbReference>
<evidence type="ECO:0000256" key="13">
    <source>
        <dbReference type="ARBA" id="ARBA00023128"/>
    </source>
</evidence>
<comment type="catalytic activity">
    <reaction evidence="24">
        <text>decanoyl-CoA + H2O = decanoate + CoA + H(+)</text>
        <dbReference type="Rhea" id="RHEA:40059"/>
        <dbReference type="ChEBI" id="CHEBI:15377"/>
        <dbReference type="ChEBI" id="CHEBI:15378"/>
        <dbReference type="ChEBI" id="CHEBI:27689"/>
        <dbReference type="ChEBI" id="CHEBI:57287"/>
        <dbReference type="ChEBI" id="CHEBI:61430"/>
    </reaction>
    <physiologicalReaction direction="left-to-right" evidence="24">
        <dbReference type="Rhea" id="RHEA:40060"/>
    </physiologicalReaction>
</comment>
<dbReference type="AlphaFoldDB" id="A0A914BTT9"/>
<comment type="catalytic activity">
    <reaction evidence="16">
        <text>(5Z,8Z,11Z,14Z)-eicosatetraenoyl-CoA + H2O = (5Z,8Z,11Z,14Z)-eicosatetraenoate + CoA + H(+)</text>
        <dbReference type="Rhea" id="RHEA:40151"/>
        <dbReference type="ChEBI" id="CHEBI:15377"/>
        <dbReference type="ChEBI" id="CHEBI:15378"/>
        <dbReference type="ChEBI" id="CHEBI:32395"/>
        <dbReference type="ChEBI" id="CHEBI:57287"/>
        <dbReference type="ChEBI" id="CHEBI:57368"/>
    </reaction>
    <physiologicalReaction direction="left-to-right" evidence="16">
        <dbReference type="Rhea" id="RHEA:40152"/>
    </physiologicalReaction>
</comment>
<keyword evidence="8" id="KW-0999">Mitochondrion inner membrane</keyword>
<dbReference type="OrthoDB" id="506431at2759"/>
<evidence type="ECO:0000256" key="26">
    <source>
        <dbReference type="ARBA" id="ARBA00048180"/>
    </source>
</evidence>
<evidence type="ECO:0000256" key="11">
    <source>
        <dbReference type="ARBA" id="ARBA00022946"/>
    </source>
</evidence>
<evidence type="ECO:0000256" key="4">
    <source>
        <dbReference type="ARBA" id="ARBA00004637"/>
    </source>
</evidence>
<dbReference type="PANTHER" id="PTHR12418:SF19">
    <property type="entry name" value="ACYL-COENZYME A THIOESTERASE THEM4"/>
    <property type="match status" value="1"/>
</dbReference>